<gene>
    <name evidence="2" type="ORF">GCM10023161_28880</name>
</gene>
<feature type="compositionally biased region" description="Basic and acidic residues" evidence="1">
    <location>
        <begin position="58"/>
        <end position="76"/>
    </location>
</feature>
<organism evidence="2 3">
    <name type="scientific">Mycobacterium paraffinicum</name>
    <dbReference type="NCBI Taxonomy" id="53378"/>
    <lineage>
        <taxon>Bacteria</taxon>
        <taxon>Bacillati</taxon>
        <taxon>Actinomycetota</taxon>
        <taxon>Actinomycetes</taxon>
        <taxon>Mycobacteriales</taxon>
        <taxon>Mycobacteriaceae</taxon>
        <taxon>Mycobacterium</taxon>
    </lineage>
</organism>
<keyword evidence="3" id="KW-1185">Reference proteome</keyword>
<feature type="region of interest" description="Disordered" evidence="1">
    <location>
        <begin position="58"/>
        <end position="100"/>
    </location>
</feature>
<feature type="compositionally biased region" description="Low complexity" evidence="1">
    <location>
        <begin position="77"/>
        <end position="91"/>
    </location>
</feature>
<proteinExistence type="predicted"/>
<accession>A0ABP8RPN5</accession>
<reference evidence="3" key="1">
    <citation type="journal article" date="2019" name="Int. J. Syst. Evol. Microbiol.">
        <title>The Global Catalogue of Microorganisms (GCM) 10K type strain sequencing project: providing services to taxonomists for standard genome sequencing and annotation.</title>
        <authorList>
            <consortium name="The Broad Institute Genomics Platform"/>
            <consortium name="The Broad Institute Genome Sequencing Center for Infectious Disease"/>
            <person name="Wu L."/>
            <person name="Ma J."/>
        </authorList>
    </citation>
    <scope>NUCLEOTIDE SEQUENCE [LARGE SCALE GENOMIC DNA]</scope>
    <source>
        <strain evidence="3">JCM 17782</strain>
    </source>
</reference>
<dbReference type="RefSeq" id="WP_264037421.1">
    <property type="nucleotide sequence ID" value="NZ_BAABGF010000031.1"/>
</dbReference>
<dbReference type="Proteomes" id="UP001501417">
    <property type="component" value="Unassembled WGS sequence"/>
</dbReference>
<comment type="caution">
    <text evidence="2">The sequence shown here is derived from an EMBL/GenBank/DDBJ whole genome shotgun (WGS) entry which is preliminary data.</text>
</comment>
<evidence type="ECO:0000256" key="1">
    <source>
        <dbReference type="SAM" id="MobiDB-lite"/>
    </source>
</evidence>
<sequence>MAARRLQCWECGTAFYGRADARFCSGACRQKSHRAGARRRAAEQTVTAPGFGDAVARAREGRESARAARERARVTREASAAAAASRAGAGAPRPIDNRPI</sequence>
<name>A0ABP8RPN5_9MYCO</name>
<dbReference type="EMBL" id="BAABGF010000031">
    <property type="protein sequence ID" value="GAA4543455.1"/>
    <property type="molecule type" value="Genomic_DNA"/>
</dbReference>
<protein>
    <submittedName>
        <fullName evidence="2">Uncharacterized protein</fullName>
    </submittedName>
</protein>
<evidence type="ECO:0000313" key="2">
    <source>
        <dbReference type="EMBL" id="GAA4543455.1"/>
    </source>
</evidence>
<evidence type="ECO:0000313" key="3">
    <source>
        <dbReference type="Proteomes" id="UP001501417"/>
    </source>
</evidence>